<dbReference type="SUPFAM" id="SSF52266">
    <property type="entry name" value="SGNH hydrolase"/>
    <property type="match status" value="1"/>
</dbReference>
<keyword evidence="1" id="KW-0732">Signal</keyword>
<comment type="caution">
    <text evidence="3">The sequence shown here is derived from an EMBL/GenBank/DDBJ whole genome shotgun (WGS) entry which is preliminary data.</text>
</comment>
<dbReference type="EMBL" id="JAVDXZ010000001">
    <property type="protein sequence ID" value="MDR7330840.1"/>
    <property type="molecule type" value="Genomic_DNA"/>
</dbReference>
<evidence type="ECO:0000313" key="3">
    <source>
        <dbReference type="EMBL" id="MDR7330840.1"/>
    </source>
</evidence>
<accession>A0ABU2A0Y4</accession>
<evidence type="ECO:0000259" key="2">
    <source>
        <dbReference type="Pfam" id="PF13472"/>
    </source>
</evidence>
<protein>
    <recommendedName>
        <fullName evidence="2">SGNH hydrolase-type esterase domain-containing protein</fullName>
    </recommendedName>
</protein>
<keyword evidence="4" id="KW-1185">Reference proteome</keyword>
<organism evidence="3 4">
    <name type="scientific">Corynebacterium guangdongense</name>
    <dbReference type="NCBI Taxonomy" id="1783348"/>
    <lineage>
        <taxon>Bacteria</taxon>
        <taxon>Bacillati</taxon>
        <taxon>Actinomycetota</taxon>
        <taxon>Actinomycetes</taxon>
        <taxon>Mycobacteriales</taxon>
        <taxon>Corynebacteriaceae</taxon>
        <taxon>Corynebacterium</taxon>
    </lineage>
</organism>
<dbReference type="Proteomes" id="UP001180840">
    <property type="component" value="Unassembled WGS sequence"/>
</dbReference>
<feature type="chain" id="PRO_5045294354" description="SGNH hydrolase-type esterase domain-containing protein" evidence="1">
    <location>
        <begin position="33"/>
        <end position="285"/>
    </location>
</feature>
<evidence type="ECO:0000256" key="1">
    <source>
        <dbReference type="SAM" id="SignalP"/>
    </source>
</evidence>
<feature type="signal peptide" evidence="1">
    <location>
        <begin position="1"/>
        <end position="32"/>
    </location>
</feature>
<reference evidence="3" key="1">
    <citation type="submission" date="2023-07" db="EMBL/GenBank/DDBJ databases">
        <title>Sequencing the genomes of 1000 actinobacteria strains.</title>
        <authorList>
            <person name="Klenk H.-P."/>
        </authorList>
    </citation>
    <scope>NUCLEOTIDE SEQUENCE</scope>
    <source>
        <strain evidence="3">DSM 107476</strain>
    </source>
</reference>
<feature type="domain" description="SGNH hydrolase-type esterase" evidence="2">
    <location>
        <begin position="40"/>
        <end position="276"/>
    </location>
</feature>
<gene>
    <name evidence="3" type="ORF">J2S39_002516</name>
</gene>
<sequence length="285" mass="30482">MTATALPLRLGAALAALITAALLIVAPAPAQAQARNLAIFGDSVVANPAVPEYLAEGLFANLSSGNSSRLFSGDPSTGCSQGNNWGREAAGNLGLEPWDYSCNGTVSMSQGPQVAAQVDRAIREGGLSPATQRVVITHGFNDTYNNRHLGRQQFIDAFVATNAPQINRIRAAAPNARIQIVGYPSMTAGDNICLFHIGPNIHETTPFPDLNYWQWLTQDSQIALARATGVEFLDTKAATADNHMCAPDHKRMWAGLVDFYAGPGNMPFHVNERGHRHVGQVIARS</sequence>
<dbReference type="InterPro" id="IPR036514">
    <property type="entry name" value="SGNH_hydro_sf"/>
</dbReference>
<dbReference type="Gene3D" id="3.40.50.1110">
    <property type="entry name" value="SGNH hydrolase"/>
    <property type="match status" value="1"/>
</dbReference>
<dbReference type="Pfam" id="PF13472">
    <property type="entry name" value="Lipase_GDSL_2"/>
    <property type="match status" value="1"/>
</dbReference>
<dbReference type="RefSeq" id="WP_290196932.1">
    <property type="nucleotide sequence ID" value="NZ_CP047654.1"/>
</dbReference>
<evidence type="ECO:0000313" key="4">
    <source>
        <dbReference type="Proteomes" id="UP001180840"/>
    </source>
</evidence>
<proteinExistence type="predicted"/>
<dbReference type="InterPro" id="IPR013830">
    <property type="entry name" value="SGNH_hydro"/>
</dbReference>
<name>A0ABU2A0Y4_9CORY</name>